<gene>
    <name evidence="2" type="ORF">OLEA9_A119605</name>
</gene>
<evidence type="ECO:0008006" key="4">
    <source>
        <dbReference type="Google" id="ProtNLM"/>
    </source>
</evidence>
<evidence type="ECO:0000313" key="2">
    <source>
        <dbReference type="EMBL" id="CAA3006692.1"/>
    </source>
</evidence>
<dbReference type="OrthoDB" id="1750389at2759"/>
<keyword evidence="3" id="KW-1185">Reference proteome</keyword>
<dbReference type="Gramene" id="OE9A119605T1">
    <property type="protein sequence ID" value="OE9A119605C1"/>
    <property type="gene ID" value="OE9A119605"/>
</dbReference>
<comment type="caution">
    <text evidence="2">The sequence shown here is derived from an EMBL/GenBank/DDBJ whole genome shotgun (WGS) entry which is preliminary data.</text>
</comment>
<proteinExistence type="predicted"/>
<evidence type="ECO:0000256" key="1">
    <source>
        <dbReference type="SAM" id="MobiDB-lite"/>
    </source>
</evidence>
<feature type="compositionally biased region" description="Polar residues" evidence="1">
    <location>
        <begin position="18"/>
        <end position="41"/>
    </location>
</feature>
<organism evidence="2 3">
    <name type="scientific">Olea europaea subsp. europaea</name>
    <dbReference type="NCBI Taxonomy" id="158383"/>
    <lineage>
        <taxon>Eukaryota</taxon>
        <taxon>Viridiplantae</taxon>
        <taxon>Streptophyta</taxon>
        <taxon>Embryophyta</taxon>
        <taxon>Tracheophyta</taxon>
        <taxon>Spermatophyta</taxon>
        <taxon>Magnoliopsida</taxon>
        <taxon>eudicotyledons</taxon>
        <taxon>Gunneridae</taxon>
        <taxon>Pentapetalae</taxon>
        <taxon>asterids</taxon>
        <taxon>lamiids</taxon>
        <taxon>Lamiales</taxon>
        <taxon>Oleaceae</taxon>
        <taxon>Oleeae</taxon>
        <taxon>Olea</taxon>
    </lineage>
</organism>
<sequence length="139" mass="15114">MGESSYTTANRDRFTLGEVQTPSKSVADQAQRSVVPNNNHAGTRLATVAKEAPRAPNLYTKLAGLKCYRCGQPGPCSNECLARRSVNFVDAGEDGKEEQYVEKGAEVEGLLDRAEIAEEQGEFVNCVIQRVICSTKGFL</sequence>
<feature type="region of interest" description="Disordered" evidence="1">
    <location>
        <begin position="1"/>
        <end position="44"/>
    </location>
</feature>
<protein>
    <recommendedName>
        <fullName evidence="4">CCHC-type domain-containing protein</fullName>
    </recommendedName>
</protein>
<dbReference type="EMBL" id="CACTIH010007263">
    <property type="protein sequence ID" value="CAA3006692.1"/>
    <property type="molecule type" value="Genomic_DNA"/>
</dbReference>
<reference evidence="2 3" key="1">
    <citation type="submission" date="2019-12" db="EMBL/GenBank/DDBJ databases">
        <authorList>
            <person name="Alioto T."/>
            <person name="Alioto T."/>
            <person name="Gomez Garrido J."/>
        </authorList>
    </citation>
    <scope>NUCLEOTIDE SEQUENCE [LARGE SCALE GENOMIC DNA]</scope>
</reference>
<dbReference type="AlphaFoldDB" id="A0A8S0TPE0"/>
<dbReference type="Proteomes" id="UP000594638">
    <property type="component" value="Unassembled WGS sequence"/>
</dbReference>
<name>A0A8S0TPE0_OLEEU</name>
<accession>A0A8S0TPE0</accession>
<evidence type="ECO:0000313" key="3">
    <source>
        <dbReference type="Proteomes" id="UP000594638"/>
    </source>
</evidence>